<comment type="caution">
    <text evidence="2">The sequence shown here is derived from an EMBL/GenBank/DDBJ whole genome shotgun (WGS) entry which is preliminary data.</text>
</comment>
<feature type="compositionally biased region" description="Low complexity" evidence="1">
    <location>
        <begin position="112"/>
        <end position="143"/>
    </location>
</feature>
<proteinExistence type="predicted"/>
<feature type="compositionally biased region" description="Pro residues" evidence="1">
    <location>
        <begin position="68"/>
        <end position="78"/>
    </location>
</feature>
<gene>
    <name evidence="2" type="ORF">C8A05DRAFT_33843</name>
</gene>
<sequence length="314" mass="32178">MGLVQYDSSDEDEDVQSPAESTSPNPTAKPSLSSTQTPPTPAVPSAPPVAPASLPIPVTAATASTASPPAPGPAPGPASDPTLGPVLGPSRPPPTTQQTAEPSEEIDLSFLDPTTTTTDTTGDPPRSPYTTTRALLRDLTLPTHAELSIPPSPPGSPPPGHAALTTKFDTFLRLKRTQGVHFNERLAGARGMANPATADKLLSFVGLGSPPSAGEGREEDDGGGGGGGCGGDAEAVGRGYATVLGAEVWDPACFPAWAYKGALRREQERGRKERERGRGEKVEFVKGGVVGGEDAGRREGTPGVGGGKRKGRWD</sequence>
<name>A0AAN6RTJ5_9PEZI</name>
<dbReference type="Proteomes" id="UP001303889">
    <property type="component" value="Unassembled WGS sequence"/>
</dbReference>
<keyword evidence="3" id="KW-1185">Reference proteome</keyword>
<feature type="compositionally biased region" description="Basic and acidic residues" evidence="1">
    <location>
        <begin position="264"/>
        <end position="284"/>
    </location>
</feature>
<feature type="compositionally biased region" description="Polar residues" evidence="1">
    <location>
        <begin position="18"/>
        <end position="28"/>
    </location>
</feature>
<dbReference type="AlphaFoldDB" id="A0AAN6RTJ5"/>
<feature type="region of interest" description="Disordered" evidence="1">
    <location>
        <begin position="203"/>
        <end position="235"/>
    </location>
</feature>
<feature type="region of interest" description="Disordered" evidence="1">
    <location>
        <begin position="264"/>
        <end position="314"/>
    </location>
</feature>
<dbReference type="Pfam" id="PF07818">
    <property type="entry name" value="HCNGP"/>
    <property type="match status" value="1"/>
</dbReference>
<evidence type="ECO:0008006" key="4">
    <source>
        <dbReference type="Google" id="ProtNLM"/>
    </source>
</evidence>
<reference evidence="2" key="2">
    <citation type="submission" date="2023-05" db="EMBL/GenBank/DDBJ databases">
        <authorList>
            <consortium name="Lawrence Berkeley National Laboratory"/>
            <person name="Steindorff A."/>
            <person name="Hensen N."/>
            <person name="Bonometti L."/>
            <person name="Westerberg I."/>
            <person name="Brannstrom I.O."/>
            <person name="Guillou S."/>
            <person name="Cros-Aarteil S."/>
            <person name="Calhoun S."/>
            <person name="Haridas S."/>
            <person name="Kuo A."/>
            <person name="Mondo S."/>
            <person name="Pangilinan J."/>
            <person name="Riley R."/>
            <person name="Labutti K."/>
            <person name="Andreopoulos B."/>
            <person name="Lipzen A."/>
            <person name="Chen C."/>
            <person name="Yanf M."/>
            <person name="Daum C."/>
            <person name="Ng V."/>
            <person name="Clum A."/>
            <person name="Ohm R."/>
            <person name="Martin F."/>
            <person name="Silar P."/>
            <person name="Natvig D."/>
            <person name="Lalanne C."/>
            <person name="Gautier V."/>
            <person name="Ament-Velasquez S.L."/>
            <person name="Kruys A."/>
            <person name="Hutchinson M.I."/>
            <person name="Powell A.J."/>
            <person name="Barry K."/>
            <person name="Miller A.N."/>
            <person name="Grigoriev I.V."/>
            <person name="Debuchy R."/>
            <person name="Gladieux P."/>
            <person name="Thoren M.H."/>
            <person name="Johannesson H."/>
        </authorList>
    </citation>
    <scope>NUCLEOTIDE SEQUENCE</scope>
    <source>
        <strain evidence="2">CBS 103.79</strain>
    </source>
</reference>
<dbReference type="PANTHER" id="PTHR13464:SF0">
    <property type="entry name" value="SAP30-BINDING PROTEIN"/>
    <property type="match status" value="1"/>
</dbReference>
<reference evidence="2" key="1">
    <citation type="journal article" date="2023" name="Mol. Phylogenet. Evol.">
        <title>Genome-scale phylogeny and comparative genomics of the fungal order Sordariales.</title>
        <authorList>
            <person name="Hensen N."/>
            <person name="Bonometti L."/>
            <person name="Westerberg I."/>
            <person name="Brannstrom I.O."/>
            <person name="Guillou S."/>
            <person name="Cros-Aarteil S."/>
            <person name="Calhoun S."/>
            <person name="Haridas S."/>
            <person name="Kuo A."/>
            <person name="Mondo S."/>
            <person name="Pangilinan J."/>
            <person name="Riley R."/>
            <person name="LaButti K."/>
            <person name="Andreopoulos B."/>
            <person name="Lipzen A."/>
            <person name="Chen C."/>
            <person name="Yan M."/>
            <person name="Daum C."/>
            <person name="Ng V."/>
            <person name="Clum A."/>
            <person name="Steindorff A."/>
            <person name="Ohm R.A."/>
            <person name="Martin F."/>
            <person name="Silar P."/>
            <person name="Natvig D.O."/>
            <person name="Lalanne C."/>
            <person name="Gautier V."/>
            <person name="Ament-Velasquez S.L."/>
            <person name="Kruys A."/>
            <person name="Hutchinson M.I."/>
            <person name="Powell A.J."/>
            <person name="Barry K."/>
            <person name="Miller A.N."/>
            <person name="Grigoriev I.V."/>
            <person name="Debuchy R."/>
            <person name="Gladieux P."/>
            <person name="Hiltunen Thoren M."/>
            <person name="Johannesson H."/>
        </authorList>
    </citation>
    <scope>NUCLEOTIDE SEQUENCE</scope>
    <source>
        <strain evidence="2">CBS 103.79</strain>
    </source>
</reference>
<evidence type="ECO:0000256" key="1">
    <source>
        <dbReference type="SAM" id="MobiDB-lite"/>
    </source>
</evidence>
<dbReference type="GO" id="GO:0006355">
    <property type="term" value="P:regulation of DNA-templated transcription"/>
    <property type="evidence" value="ECO:0007669"/>
    <property type="project" value="InterPro"/>
</dbReference>
<dbReference type="GO" id="GO:0005634">
    <property type="term" value="C:nucleus"/>
    <property type="evidence" value="ECO:0007669"/>
    <property type="project" value="TreeGrafter"/>
</dbReference>
<dbReference type="InterPro" id="IPR012479">
    <property type="entry name" value="SAP30BP"/>
</dbReference>
<evidence type="ECO:0000313" key="3">
    <source>
        <dbReference type="Proteomes" id="UP001303889"/>
    </source>
</evidence>
<evidence type="ECO:0000313" key="2">
    <source>
        <dbReference type="EMBL" id="KAK3902465.1"/>
    </source>
</evidence>
<dbReference type="PANTHER" id="PTHR13464">
    <property type="entry name" value="TRANSCRIPTIONAL REGULATOR PROTEIN HCNGP"/>
    <property type="match status" value="1"/>
</dbReference>
<feature type="compositionally biased region" description="Pro residues" evidence="1">
    <location>
        <begin position="38"/>
        <end position="50"/>
    </location>
</feature>
<protein>
    <recommendedName>
        <fullName evidence="4">HCNGP-like protein</fullName>
    </recommendedName>
</protein>
<feature type="region of interest" description="Disordered" evidence="1">
    <location>
        <begin position="1"/>
        <end position="164"/>
    </location>
</feature>
<feature type="compositionally biased region" description="Low complexity" evidence="1">
    <location>
        <begin position="51"/>
        <end position="67"/>
    </location>
</feature>
<dbReference type="EMBL" id="MU855508">
    <property type="protein sequence ID" value="KAK3902465.1"/>
    <property type="molecule type" value="Genomic_DNA"/>
</dbReference>
<accession>A0AAN6RTJ5</accession>
<feature type="compositionally biased region" description="Pro residues" evidence="1">
    <location>
        <begin position="150"/>
        <end position="160"/>
    </location>
</feature>
<organism evidence="2 3">
    <name type="scientific">Staphylotrichum tortipilum</name>
    <dbReference type="NCBI Taxonomy" id="2831512"/>
    <lineage>
        <taxon>Eukaryota</taxon>
        <taxon>Fungi</taxon>
        <taxon>Dikarya</taxon>
        <taxon>Ascomycota</taxon>
        <taxon>Pezizomycotina</taxon>
        <taxon>Sordariomycetes</taxon>
        <taxon>Sordariomycetidae</taxon>
        <taxon>Sordariales</taxon>
        <taxon>Chaetomiaceae</taxon>
        <taxon>Staphylotrichum</taxon>
    </lineage>
</organism>